<dbReference type="PROSITE" id="PS51354">
    <property type="entry name" value="GLUTAREDOXIN_2"/>
    <property type="match status" value="1"/>
</dbReference>
<dbReference type="SUPFAM" id="SSF52833">
    <property type="entry name" value="Thioredoxin-like"/>
    <property type="match status" value="1"/>
</dbReference>
<evidence type="ECO:0000259" key="2">
    <source>
        <dbReference type="Pfam" id="PF00462"/>
    </source>
</evidence>
<feature type="domain" description="Glutaredoxin" evidence="2">
    <location>
        <begin position="1"/>
        <end position="54"/>
    </location>
</feature>
<evidence type="ECO:0000313" key="3">
    <source>
        <dbReference type="EMBL" id="SVA45679.1"/>
    </source>
</evidence>
<dbReference type="InterPro" id="IPR036249">
    <property type="entry name" value="Thioredoxin-like_sf"/>
</dbReference>
<dbReference type="Gene3D" id="3.40.30.10">
    <property type="entry name" value="Glutaredoxin"/>
    <property type="match status" value="1"/>
</dbReference>
<dbReference type="Pfam" id="PF00462">
    <property type="entry name" value="Glutaredoxin"/>
    <property type="match status" value="1"/>
</dbReference>
<gene>
    <name evidence="3" type="ORF">METZ01_LOCUS98533</name>
</gene>
<dbReference type="EMBL" id="UINC01010250">
    <property type="protein sequence ID" value="SVA45679.1"/>
    <property type="molecule type" value="Genomic_DNA"/>
</dbReference>
<feature type="region of interest" description="Disordered" evidence="1">
    <location>
        <begin position="79"/>
        <end position="101"/>
    </location>
</feature>
<dbReference type="CDD" id="cd02066">
    <property type="entry name" value="GRX_family"/>
    <property type="match status" value="1"/>
</dbReference>
<reference evidence="3" key="1">
    <citation type="submission" date="2018-05" db="EMBL/GenBank/DDBJ databases">
        <authorList>
            <person name="Lanie J.A."/>
            <person name="Ng W.-L."/>
            <person name="Kazmierczak K.M."/>
            <person name="Andrzejewski T.M."/>
            <person name="Davidsen T.M."/>
            <person name="Wayne K.J."/>
            <person name="Tettelin H."/>
            <person name="Glass J.I."/>
            <person name="Rusch D."/>
            <person name="Podicherti R."/>
            <person name="Tsui H.-C.T."/>
            <person name="Winkler M.E."/>
        </authorList>
    </citation>
    <scope>NUCLEOTIDE SEQUENCE</scope>
</reference>
<accession>A0A381VZE8</accession>
<protein>
    <recommendedName>
        <fullName evidence="2">Glutaredoxin domain-containing protein</fullName>
    </recommendedName>
</protein>
<dbReference type="InterPro" id="IPR002109">
    <property type="entry name" value="Glutaredoxin"/>
</dbReference>
<organism evidence="3">
    <name type="scientific">marine metagenome</name>
    <dbReference type="NCBI Taxonomy" id="408172"/>
    <lineage>
        <taxon>unclassified sequences</taxon>
        <taxon>metagenomes</taxon>
        <taxon>ecological metagenomes</taxon>
    </lineage>
</organism>
<dbReference type="AlphaFoldDB" id="A0A381VZE8"/>
<name>A0A381VZE8_9ZZZZ</name>
<proteinExistence type="predicted"/>
<sequence>MKPSCGWSEGVRAVMRKYDLPFEDRDIINDPEQRQEMIQKTGQMLQPSVEINGNMLADVSGDEVEAYILANNIVEKTKREADAPTNQPCENEIGEAEINFR</sequence>
<evidence type="ECO:0000256" key="1">
    <source>
        <dbReference type="SAM" id="MobiDB-lite"/>
    </source>
</evidence>